<keyword evidence="11" id="KW-1185">Reference proteome</keyword>
<dbReference type="InterPro" id="IPR001468">
    <property type="entry name" value="Indole-3-GlycerolPSynthase_CS"/>
</dbReference>
<evidence type="ECO:0000256" key="1">
    <source>
        <dbReference type="ARBA" id="ARBA00001633"/>
    </source>
</evidence>
<dbReference type="NCBIfam" id="NF001370">
    <property type="entry name" value="PRK00278.1-2"/>
    <property type="match status" value="1"/>
</dbReference>
<dbReference type="Gene3D" id="3.20.20.70">
    <property type="entry name" value="Aldolase class I"/>
    <property type="match status" value="1"/>
</dbReference>
<dbReference type="STRING" id="887898.HMPREF0551_2662"/>
<evidence type="ECO:0000313" key="11">
    <source>
        <dbReference type="Proteomes" id="UP000011021"/>
    </source>
</evidence>
<proteinExistence type="inferred from homology"/>
<dbReference type="EC" id="4.1.1.48" evidence="8"/>
<comment type="catalytic activity">
    <reaction evidence="1 8">
        <text>1-(2-carboxyphenylamino)-1-deoxy-D-ribulose 5-phosphate + H(+) = (1S,2R)-1-C-(indol-3-yl)glycerol 3-phosphate + CO2 + H2O</text>
        <dbReference type="Rhea" id="RHEA:23476"/>
        <dbReference type="ChEBI" id="CHEBI:15377"/>
        <dbReference type="ChEBI" id="CHEBI:15378"/>
        <dbReference type="ChEBI" id="CHEBI:16526"/>
        <dbReference type="ChEBI" id="CHEBI:58613"/>
        <dbReference type="ChEBI" id="CHEBI:58866"/>
        <dbReference type="EC" id="4.1.1.48"/>
    </reaction>
</comment>
<dbReference type="HOGENOM" id="CLU_034247_2_0_4"/>
<dbReference type="eggNOG" id="COG0134">
    <property type="taxonomic scope" value="Bacteria"/>
</dbReference>
<keyword evidence="6 8" id="KW-0057">Aromatic amino acid biosynthesis</keyword>
<dbReference type="Pfam" id="PF00218">
    <property type="entry name" value="IGPS"/>
    <property type="match status" value="1"/>
</dbReference>
<protein>
    <recommendedName>
        <fullName evidence="8">Indole-3-glycerol phosphate synthase</fullName>
        <shortName evidence="8">IGPS</shortName>
        <ecNumber evidence="8">4.1.1.48</ecNumber>
    </recommendedName>
</protein>
<name>E7S0V1_9BURK</name>
<dbReference type="AlphaFoldDB" id="E7S0V1"/>
<organism evidence="10 11">
    <name type="scientific">Lautropia mirabilis ATCC 51599</name>
    <dbReference type="NCBI Taxonomy" id="887898"/>
    <lineage>
        <taxon>Bacteria</taxon>
        <taxon>Pseudomonadati</taxon>
        <taxon>Pseudomonadota</taxon>
        <taxon>Betaproteobacteria</taxon>
        <taxon>Burkholderiales</taxon>
        <taxon>Burkholderiaceae</taxon>
        <taxon>Lautropia</taxon>
    </lineage>
</organism>
<comment type="pathway">
    <text evidence="2 8">Amino-acid biosynthesis; L-tryptophan biosynthesis; L-tryptophan from chorismate: step 4/5.</text>
</comment>
<evidence type="ECO:0000256" key="6">
    <source>
        <dbReference type="ARBA" id="ARBA00023141"/>
    </source>
</evidence>
<keyword evidence="5 8" id="KW-0822">Tryptophan biosynthesis</keyword>
<gene>
    <name evidence="8 10" type="primary">trpC</name>
    <name evidence="10" type="ORF">HMPREF0551_2662</name>
</gene>
<evidence type="ECO:0000256" key="7">
    <source>
        <dbReference type="ARBA" id="ARBA00023239"/>
    </source>
</evidence>
<evidence type="ECO:0000256" key="4">
    <source>
        <dbReference type="ARBA" id="ARBA00022793"/>
    </source>
</evidence>
<dbReference type="InterPro" id="IPR013798">
    <property type="entry name" value="Indole-3-glycerol_P_synth_dom"/>
</dbReference>
<accession>E7S0V1</accession>
<comment type="caution">
    <text evidence="10">The sequence shown here is derived from an EMBL/GenBank/DDBJ whole genome shotgun (WGS) entry which is preliminary data.</text>
</comment>
<keyword evidence="3 8" id="KW-0028">Amino-acid biosynthesis</keyword>
<dbReference type="SUPFAM" id="SSF51366">
    <property type="entry name" value="Ribulose-phoshate binding barrel"/>
    <property type="match status" value="1"/>
</dbReference>
<reference evidence="10 11" key="1">
    <citation type="submission" date="2010-12" db="EMBL/GenBank/DDBJ databases">
        <authorList>
            <person name="Muzny D."/>
            <person name="Qin X."/>
            <person name="Deng J."/>
            <person name="Jiang H."/>
            <person name="Liu Y."/>
            <person name="Qu J."/>
            <person name="Song X.-Z."/>
            <person name="Zhang L."/>
            <person name="Thornton R."/>
            <person name="Coyle M."/>
            <person name="Francisco L."/>
            <person name="Jackson L."/>
            <person name="Javaid M."/>
            <person name="Korchina V."/>
            <person name="Kovar C."/>
            <person name="Mata R."/>
            <person name="Mathew T."/>
            <person name="Ngo R."/>
            <person name="Nguyen L."/>
            <person name="Nguyen N."/>
            <person name="Okwuonu G."/>
            <person name="Ongeri F."/>
            <person name="Pham C."/>
            <person name="Simmons D."/>
            <person name="Wilczek-Boney K."/>
            <person name="Hale W."/>
            <person name="Jakkamsetti A."/>
            <person name="Pham P."/>
            <person name="Ruth R."/>
            <person name="San Lucas F."/>
            <person name="Warren J."/>
            <person name="Zhang J."/>
            <person name="Zhao Z."/>
            <person name="Zhou C."/>
            <person name="Zhu D."/>
            <person name="Lee S."/>
            <person name="Bess C."/>
            <person name="Blankenburg K."/>
            <person name="Forbes L."/>
            <person name="Fu Q."/>
            <person name="Gubbala S."/>
            <person name="Hirani K."/>
            <person name="Jayaseelan J.C."/>
            <person name="Lara F."/>
            <person name="Munidasa M."/>
            <person name="Palculict T."/>
            <person name="Patil S."/>
            <person name="Pu L.-L."/>
            <person name="Saada N."/>
            <person name="Tang L."/>
            <person name="Weissenberger G."/>
            <person name="Zhu Y."/>
            <person name="Hemphill L."/>
            <person name="Shang Y."/>
            <person name="Youmans B."/>
            <person name="Ayvaz T."/>
            <person name="Ross M."/>
            <person name="Santibanez J."/>
            <person name="Aqrawi P."/>
            <person name="Gross S."/>
            <person name="Joshi V."/>
            <person name="Fowler G."/>
            <person name="Nazareth L."/>
            <person name="Reid J."/>
            <person name="Worley K."/>
            <person name="Petrosino J."/>
            <person name="Highlander S."/>
            <person name="Gibbs R."/>
        </authorList>
    </citation>
    <scope>NUCLEOTIDE SEQUENCE [LARGE SCALE GENOMIC DNA]</scope>
    <source>
        <strain evidence="10 11">ATCC 51599</strain>
    </source>
</reference>
<dbReference type="Proteomes" id="UP000011021">
    <property type="component" value="Unassembled WGS sequence"/>
</dbReference>
<dbReference type="EMBL" id="AEQP01000024">
    <property type="protein sequence ID" value="EFV93766.1"/>
    <property type="molecule type" value="Genomic_DNA"/>
</dbReference>
<comment type="similarity">
    <text evidence="8">Belongs to the TrpC family.</text>
</comment>
<evidence type="ECO:0000256" key="3">
    <source>
        <dbReference type="ARBA" id="ARBA00022605"/>
    </source>
</evidence>
<keyword evidence="7 8" id="KW-0456">Lyase</keyword>
<dbReference type="CDD" id="cd00331">
    <property type="entry name" value="IGPS"/>
    <property type="match status" value="1"/>
</dbReference>
<evidence type="ECO:0000313" key="10">
    <source>
        <dbReference type="EMBL" id="EFV93766.1"/>
    </source>
</evidence>
<dbReference type="InterPro" id="IPR045186">
    <property type="entry name" value="Indole-3-glycerol_P_synth"/>
</dbReference>
<dbReference type="UniPathway" id="UPA00035">
    <property type="reaction ID" value="UER00043"/>
</dbReference>
<evidence type="ECO:0000259" key="9">
    <source>
        <dbReference type="Pfam" id="PF00218"/>
    </source>
</evidence>
<evidence type="ECO:0000256" key="5">
    <source>
        <dbReference type="ARBA" id="ARBA00022822"/>
    </source>
</evidence>
<dbReference type="FunFam" id="3.20.20.70:FF:000024">
    <property type="entry name" value="Indole-3-glycerol phosphate synthase"/>
    <property type="match status" value="1"/>
</dbReference>
<dbReference type="HAMAP" id="MF_00134_B">
    <property type="entry name" value="IGPS_B"/>
    <property type="match status" value="1"/>
</dbReference>
<dbReference type="NCBIfam" id="NF001377">
    <property type="entry name" value="PRK00278.2-4"/>
    <property type="match status" value="1"/>
</dbReference>
<dbReference type="PANTHER" id="PTHR22854">
    <property type="entry name" value="TRYPTOPHAN BIOSYNTHESIS PROTEIN"/>
    <property type="match status" value="1"/>
</dbReference>
<dbReference type="NCBIfam" id="NF001373">
    <property type="entry name" value="PRK00278.1-6"/>
    <property type="match status" value="1"/>
</dbReference>
<dbReference type="PROSITE" id="PS00614">
    <property type="entry name" value="IGPS"/>
    <property type="match status" value="1"/>
</dbReference>
<keyword evidence="4 8" id="KW-0210">Decarboxylase</keyword>
<sequence>MTTPKIPTILEKILQTKRTEITHARATIGEAALQRQAAERLAEDPPRGFARAIQAKVAQAAADLQAPPAIIAEVKKASPSKGVIRPDFDPVAFARSYEKGGATCLSVLTDQQYFQGHDDFLRQARAAVSLPVLRKDFTIDPWQVLEATAIGADCILLIVAALTDAQMADLAACARENRLDVLVEVHDAAELDRALKLDTPLIGINNRNLHDFHVSLDTTLDLQDRLPADRVTVSESGIFGAQDIRQLRAGGIHAFLIGEALMRAPDPGQELAGWLAS</sequence>
<dbReference type="InterPro" id="IPR011060">
    <property type="entry name" value="RibuloseP-bd_barrel"/>
</dbReference>
<evidence type="ECO:0000256" key="2">
    <source>
        <dbReference type="ARBA" id="ARBA00004696"/>
    </source>
</evidence>
<dbReference type="GO" id="GO:0000162">
    <property type="term" value="P:L-tryptophan biosynthetic process"/>
    <property type="evidence" value="ECO:0007669"/>
    <property type="project" value="UniProtKB-UniRule"/>
</dbReference>
<dbReference type="PANTHER" id="PTHR22854:SF2">
    <property type="entry name" value="INDOLE-3-GLYCEROL-PHOSPHATE SYNTHASE"/>
    <property type="match status" value="1"/>
</dbReference>
<evidence type="ECO:0000256" key="8">
    <source>
        <dbReference type="HAMAP-Rule" id="MF_00134"/>
    </source>
</evidence>
<dbReference type="GO" id="GO:0004425">
    <property type="term" value="F:indole-3-glycerol-phosphate synthase activity"/>
    <property type="evidence" value="ECO:0007669"/>
    <property type="project" value="UniProtKB-UniRule"/>
</dbReference>
<feature type="domain" description="Indole-3-glycerol phosphate synthase" evidence="9">
    <location>
        <begin position="10"/>
        <end position="270"/>
    </location>
</feature>
<dbReference type="InterPro" id="IPR013785">
    <property type="entry name" value="Aldolase_TIM"/>
</dbReference>
<dbReference type="GO" id="GO:0004640">
    <property type="term" value="F:phosphoribosylanthranilate isomerase activity"/>
    <property type="evidence" value="ECO:0007669"/>
    <property type="project" value="TreeGrafter"/>
</dbReference>